<protein>
    <submittedName>
        <fullName evidence="2">Uncharacterized protein</fullName>
    </submittedName>
</protein>
<name>A0A9D4GB91_DREPO</name>
<dbReference type="Proteomes" id="UP000828390">
    <property type="component" value="Unassembled WGS sequence"/>
</dbReference>
<reference evidence="2" key="1">
    <citation type="journal article" date="2019" name="bioRxiv">
        <title>The Genome of the Zebra Mussel, Dreissena polymorpha: A Resource for Invasive Species Research.</title>
        <authorList>
            <person name="McCartney M.A."/>
            <person name="Auch B."/>
            <person name="Kono T."/>
            <person name="Mallez S."/>
            <person name="Zhang Y."/>
            <person name="Obille A."/>
            <person name="Becker A."/>
            <person name="Abrahante J.E."/>
            <person name="Garbe J."/>
            <person name="Badalamenti J.P."/>
            <person name="Herman A."/>
            <person name="Mangelson H."/>
            <person name="Liachko I."/>
            <person name="Sullivan S."/>
            <person name="Sone E.D."/>
            <person name="Koren S."/>
            <person name="Silverstein K.A.T."/>
            <person name="Beckman K.B."/>
            <person name="Gohl D.M."/>
        </authorList>
    </citation>
    <scope>NUCLEOTIDE SEQUENCE</scope>
    <source>
        <strain evidence="2">Duluth1</strain>
        <tissue evidence="2">Whole animal</tissue>
    </source>
</reference>
<accession>A0A9D4GB91</accession>
<evidence type="ECO:0000313" key="2">
    <source>
        <dbReference type="EMBL" id="KAH3814021.1"/>
    </source>
</evidence>
<evidence type="ECO:0000256" key="1">
    <source>
        <dbReference type="SAM" id="MobiDB-lite"/>
    </source>
</evidence>
<dbReference type="AlphaFoldDB" id="A0A9D4GB91"/>
<feature type="compositionally biased region" description="Polar residues" evidence="1">
    <location>
        <begin position="1"/>
        <end position="16"/>
    </location>
</feature>
<reference evidence="2" key="2">
    <citation type="submission" date="2020-11" db="EMBL/GenBank/DDBJ databases">
        <authorList>
            <person name="McCartney M.A."/>
            <person name="Auch B."/>
            <person name="Kono T."/>
            <person name="Mallez S."/>
            <person name="Becker A."/>
            <person name="Gohl D.M."/>
            <person name="Silverstein K.A.T."/>
            <person name="Koren S."/>
            <person name="Bechman K.B."/>
            <person name="Herman A."/>
            <person name="Abrahante J.E."/>
            <person name="Garbe J."/>
        </authorList>
    </citation>
    <scope>NUCLEOTIDE SEQUENCE</scope>
    <source>
        <strain evidence="2">Duluth1</strain>
        <tissue evidence="2">Whole animal</tissue>
    </source>
</reference>
<feature type="region of interest" description="Disordered" evidence="1">
    <location>
        <begin position="1"/>
        <end position="20"/>
    </location>
</feature>
<proteinExistence type="predicted"/>
<keyword evidence="3" id="KW-1185">Reference proteome</keyword>
<evidence type="ECO:0000313" key="3">
    <source>
        <dbReference type="Proteomes" id="UP000828390"/>
    </source>
</evidence>
<sequence length="61" mass="6864">MPYATSVASDQPANANSSSEYTEYTEAEAYQELWFSDISFGPFLARRGSNDSTTEDYFFAE</sequence>
<gene>
    <name evidence="2" type="ORF">DPMN_142498</name>
</gene>
<dbReference type="EMBL" id="JAIWYP010000006">
    <property type="protein sequence ID" value="KAH3814021.1"/>
    <property type="molecule type" value="Genomic_DNA"/>
</dbReference>
<organism evidence="2 3">
    <name type="scientific">Dreissena polymorpha</name>
    <name type="common">Zebra mussel</name>
    <name type="synonym">Mytilus polymorpha</name>
    <dbReference type="NCBI Taxonomy" id="45954"/>
    <lineage>
        <taxon>Eukaryota</taxon>
        <taxon>Metazoa</taxon>
        <taxon>Spiralia</taxon>
        <taxon>Lophotrochozoa</taxon>
        <taxon>Mollusca</taxon>
        <taxon>Bivalvia</taxon>
        <taxon>Autobranchia</taxon>
        <taxon>Heteroconchia</taxon>
        <taxon>Euheterodonta</taxon>
        <taxon>Imparidentia</taxon>
        <taxon>Neoheterodontei</taxon>
        <taxon>Myida</taxon>
        <taxon>Dreissenoidea</taxon>
        <taxon>Dreissenidae</taxon>
        <taxon>Dreissena</taxon>
    </lineage>
</organism>
<comment type="caution">
    <text evidence="2">The sequence shown here is derived from an EMBL/GenBank/DDBJ whole genome shotgun (WGS) entry which is preliminary data.</text>
</comment>